<evidence type="ECO:0000313" key="2">
    <source>
        <dbReference type="EMBL" id="KAF2831467.1"/>
    </source>
</evidence>
<protein>
    <submittedName>
        <fullName evidence="2">FAD/NAD(P)-binding domain-containing protein</fullName>
    </submittedName>
</protein>
<feature type="non-terminal residue" evidence="2">
    <location>
        <position position="477"/>
    </location>
</feature>
<sequence>MMRNLVLSLVLANAPSALTSVCPANLPQVIDTDVAIIGGGAGGTYAAVRLREDLNTSIVVIEPRDHLGGHTSTYFVSEANTTLEYGVQSYLNYGPAVDFFKRFGLATQPFAPGRRLTAVNVDVESGALLTGYSAPNANATTEAFARWLSIVSQYEAITEPGYWDFPQPTNIPQDLLLPIEEFVKINQLEAAIPRILTISGLGYGGIRHLLTFNLVRAFGASLTKQVAANALVVPVGSNSLVYQRALTLLKDDVLLSSSVQSAKRTVNGVKLVVKQGKKEIHINAKRILFTAPPSLSVFEPYGIDEKEKAVFSQGSIEGEFIGVAKIPCIPENSSVSYLPSAIVPQNQLYLKDWPYSLRLDSTGPLGQGLFRVVLGANFTFSADGFKDLVVTAVQRLQAAGTVSGNCTVELKALSEHTRPHWYLSAEQLKAGFIADLFSLQGHLSTWYTGYAWSAPYSSTVWAFTDTVLPKLLADLRN</sequence>
<reference evidence="2" key="1">
    <citation type="journal article" date="2020" name="Stud. Mycol.">
        <title>101 Dothideomycetes genomes: a test case for predicting lifestyles and emergence of pathogens.</title>
        <authorList>
            <person name="Haridas S."/>
            <person name="Albert R."/>
            <person name="Binder M."/>
            <person name="Bloem J."/>
            <person name="Labutti K."/>
            <person name="Salamov A."/>
            <person name="Andreopoulos B."/>
            <person name="Baker S."/>
            <person name="Barry K."/>
            <person name="Bills G."/>
            <person name="Bluhm B."/>
            <person name="Cannon C."/>
            <person name="Castanera R."/>
            <person name="Culley D."/>
            <person name="Daum C."/>
            <person name="Ezra D."/>
            <person name="Gonzalez J."/>
            <person name="Henrissat B."/>
            <person name="Kuo A."/>
            <person name="Liang C."/>
            <person name="Lipzen A."/>
            <person name="Lutzoni F."/>
            <person name="Magnuson J."/>
            <person name="Mondo S."/>
            <person name="Nolan M."/>
            <person name="Ohm R."/>
            <person name="Pangilinan J."/>
            <person name="Park H.-J."/>
            <person name="Ramirez L."/>
            <person name="Alfaro M."/>
            <person name="Sun H."/>
            <person name="Tritt A."/>
            <person name="Yoshinaga Y."/>
            <person name="Zwiers L.-H."/>
            <person name="Turgeon B."/>
            <person name="Goodwin S."/>
            <person name="Spatafora J."/>
            <person name="Crous P."/>
            <person name="Grigoriev I."/>
        </authorList>
    </citation>
    <scope>NUCLEOTIDE SEQUENCE</scope>
    <source>
        <strain evidence="2">CBS 113818</strain>
    </source>
</reference>
<feature type="chain" id="PRO_5025557536" evidence="1">
    <location>
        <begin position="20"/>
        <end position="477"/>
    </location>
</feature>
<evidence type="ECO:0000313" key="3">
    <source>
        <dbReference type="Proteomes" id="UP000799424"/>
    </source>
</evidence>
<gene>
    <name evidence="2" type="ORF">CC86DRAFT_314840</name>
</gene>
<evidence type="ECO:0000256" key="1">
    <source>
        <dbReference type="SAM" id="SignalP"/>
    </source>
</evidence>
<name>A0A6A7AFL2_9PLEO</name>
<organism evidence="2 3">
    <name type="scientific">Ophiobolus disseminans</name>
    <dbReference type="NCBI Taxonomy" id="1469910"/>
    <lineage>
        <taxon>Eukaryota</taxon>
        <taxon>Fungi</taxon>
        <taxon>Dikarya</taxon>
        <taxon>Ascomycota</taxon>
        <taxon>Pezizomycotina</taxon>
        <taxon>Dothideomycetes</taxon>
        <taxon>Pleosporomycetidae</taxon>
        <taxon>Pleosporales</taxon>
        <taxon>Pleosporineae</taxon>
        <taxon>Phaeosphaeriaceae</taxon>
        <taxon>Ophiobolus</taxon>
    </lineage>
</organism>
<accession>A0A6A7AFL2</accession>
<dbReference type="InterPro" id="IPR036188">
    <property type="entry name" value="FAD/NAD-bd_sf"/>
</dbReference>
<dbReference type="Gene3D" id="3.30.70.1990">
    <property type="match status" value="1"/>
</dbReference>
<proteinExistence type="predicted"/>
<dbReference type="Pfam" id="PF13450">
    <property type="entry name" value="NAD_binding_8"/>
    <property type="match status" value="1"/>
</dbReference>
<dbReference type="SUPFAM" id="SSF51905">
    <property type="entry name" value="FAD/NAD(P)-binding domain"/>
    <property type="match status" value="1"/>
</dbReference>
<dbReference type="OrthoDB" id="68575at2759"/>
<keyword evidence="1" id="KW-0732">Signal</keyword>
<dbReference type="Proteomes" id="UP000799424">
    <property type="component" value="Unassembled WGS sequence"/>
</dbReference>
<dbReference type="Gene3D" id="1.10.405.20">
    <property type="match status" value="1"/>
</dbReference>
<dbReference type="EMBL" id="MU006218">
    <property type="protein sequence ID" value="KAF2831467.1"/>
    <property type="molecule type" value="Genomic_DNA"/>
</dbReference>
<dbReference type="Gene3D" id="3.50.50.60">
    <property type="entry name" value="FAD/NAD(P)-binding domain"/>
    <property type="match status" value="1"/>
</dbReference>
<dbReference type="AlphaFoldDB" id="A0A6A7AFL2"/>
<feature type="signal peptide" evidence="1">
    <location>
        <begin position="1"/>
        <end position="19"/>
    </location>
</feature>
<keyword evidence="3" id="KW-1185">Reference proteome</keyword>